<comment type="caution">
    <text evidence="3">The sequence shown here is derived from an EMBL/GenBank/DDBJ whole genome shotgun (WGS) entry which is preliminary data.</text>
</comment>
<accession>A0ABS7G3M3</accession>
<gene>
    <name evidence="3" type="ORF">K1Y72_33410</name>
</gene>
<dbReference type="PANTHER" id="PTHR30121:SF6">
    <property type="entry name" value="SLR6007 PROTEIN"/>
    <property type="match status" value="1"/>
</dbReference>
<dbReference type="CDD" id="cd01127">
    <property type="entry name" value="TrwB_TraG_TraD_VirD4"/>
    <property type="match status" value="2"/>
</dbReference>
<keyword evidence="4" id="KW-1185">Reference proteome</keyword>
<proteinExistence type="predicted"/>
<dbReference type="Pfam" id="PF26449">
    <property type="entry name" value="DUF8128"/>
    <property type="match status" value="1"/>
</dbReference>
<dbReference type="GO" id="GO:0003677">
    <property type="term" value="F:DNA binding"/>
    <property type="evidence" value="ECO:0007669"/>
    <property type="project" value="UniProtKB-KW"/>
</dbReference>
<reference evidence="3 4" key="1">
    <citation type="submission" date="2021-07" db="EMBL/GenBank/DDBJ databases">
        <title>Actinomadura sp. PM05-2 isolated from lichen.</title>
        <authorList>
            <person name="Somphong A."/>
            <person name="Phongsopitanun W."/>
            <person name="Tanasupawat S."/>
            <person name="Peongsungnone V."/>
        </authorList>
    </citation>
    <scope>NUCLEOTIDE SEQUENCE [LARGE SCALE GENOMIC DNA]</scope>
    <source>
        <strain evidence="3 4">PM05-2</strain>
    </source>
</reference>
<evidence type="ECO:0000313" key="4">
    <source>
        <dbReference type="Proteomes" id="UP000774570"/>
    </source>
</evidence>
<dbReference type="EMBL" id="JAIBOA010000032">
    <property type="protein sequence ID" value="MBW8487292.1"/>
    <property type="molecule type" value="Genomic_DNA"/>
</dbReference>
<organism evidence="3 4">
    <name type="scientific">Actinomadura parmotrematis</name>
    <dbReference type="NCBI Taxonomy" id="2864039"/>
    <lineage>
        <taxon>Bacteria</taxon>
        <taxon>Bacillati</taxon>
        <taxon>Actinomycetota</taxon>
        <taxon>Actinomycetes</taxon>
        <taxon>Streptosporangiales</taxon>
        <taxon>Thermomonosporaceae</taxon>
        <taxon>Actinomadura</taxon>
    </lineage>
</organism>
<dbReference type="SUPFAM" id="SSF52540">
    <property type="entry name" value="P-loop containing nucleoside triphosphate hydrolases"/>
    <property type="match status" value="1"/>
</dbReference>
<dbReference type="RefSeq" id="WP_220170526.1">
    <property type="nucleotide sequence ID" value="NZ_JAIBOA010000032.1"/>
</dbReference>
<sequence>MNLAAVPGLALLCGAGLLVPSPHPHHGHHAPSAPPPSPTLEPIPAPPTEGLSRFLVRLVDKVFDGLFAFDPARFAAHAGRHAVTALVLVLAVVAASTAGRSALCRWRNGRHAEGARLVEIAAPPQVEAASAAKLWGHLFGLAAPWWKRLLFGQPHLAFEIAADQAGARFQIWVPGTVPPGLVEKTVRGAWPGAGVTTRPAAPLLPPGASAAGGRLVLARPDHHPIETKHPSDPLRSVLEAVTGLGEGETAAVQLILRPCVGRRLRRAHRAASALRGARSTAPQAAAFDLLTPGAGHAKPRPFEVAALFPERADQVRAILRKAAQPRYAAELRYGVATTRHATHHAPRHATRLQTPQDEEAAARQAARGWLRSTAHQLAAPFALFAAGEQFLARRRLHAPAARMNARRMGRGFLLCRDEIAALAHLPYDLDAPGITRAGARPVAPAPTVPAGGCDVRVLGDAEAGPPRPVGLAVAGARQHLHVLGQTGTGKSTFLANQILADARAGRGALVIDPKGDLITDILERLPERSIGRTVVFDPAEDGPPPCINVLAGADLAFSAEAIVTTFRRCFSAAWGPRMDDIMRSACLTLVKVRGPEATLAEVPQLLTDDRFRAQITASLPDPLLRGFWTTYEDLSTAGQSALISPVMNRLRAVLGRPFIQQALSGSSSTVDLGRTLNTGGLVLVRAAKGMLGEDAARLFGSLLLANVWQAITPRAHQVEADRRDVTAYVDEAHNFLNLPGSISDILAEARAYRLSLVVAHQHLSQLPRDLREAVSADARNKIYFTASPEDAAELARHTAPLLGAHDLSHLGGYQAAARTTHGNTANPPFTFRTRPLPEPVPGRAEAVRAASRAAFAPVPDEPDSAQATADGVPIDKRRHDIKPRTTGPDNAGPQGAETDDQEPR</sequence>
<evidence type="ECO:0000313" key="3">
    <source>
        <dbReference type="EMBL" id="MBW8487292.1"/>
    </source>
</evidence>
<feature type="domain" description="DUF8128" evidence="2">
    <location>
        <begin position="153"/>
        <end position="426"/>
    </location>
</feature>
<dbReference type="Gene3D" id="3.40.50.300">
    <property type="entry name" value="P-loop containing nucleotide triphosphate hydrolases"/>
    <property type="match status" value="2"/>
</dbReference>
<feature type="region of interest" description="Disordered" evidence="1">
    <location>
        <begin position="23"/>
        <end position="44"/>
    </location>
</feature>
<evidence type="ECO:0000256" key="1">
    <source>
        <dbReference type="SAM" id="MobiDB-lite"/>
    </source>
</evidence>
<feature type="compositionally biased region" description="Low complexity" evidence="1">
    <location>
        <begin position="843"/>
        <end position="856"/>
    </location>
</feature>
<protein>
    <submittedName>
        <fullName evidence="3">Type IV secretion system DNA-binding domain-containing protein</fullName>
    </submittedName>
</protein>
<dbReference type="InterPro" id="IPR027417">
    <property type="entry name" value="P-loop_NTPase"/>
</dbReference>
<feature type="region of interest" description="Disordered" evidence="1">
    <location>
        <begin position="819"/>
        <end position="904"/>
    </location>
</feature>
<keyword evidence="3" id="KW-0238">DNA-binding</keyword>
<feature type="compositionally biased region" description="Pro residues" evidence="1">
    <location>
        <begin position="32"/>
        <end position="44"/>
    </location>
</feature>
<dbReference type="InterPro" id="IPR058441">
    <property type="entry name" value="DUF8128"/>
</dbReference>
<dbReference type="Proteomes" id="UP000774570">
    <property type="component" value="Unassembled WGS sequence"/>
</dbReference>
<dbReference type="InterPro" id="IPR051162">
    <property type="entry name" value="T4SS_component"/>
</dbReference>
<dbReference type="PANTHER" id="PTHR30121">
    <property type="entry name" value="UNCHARACTERIZED PROTEIN YJGR-RELATED"/>
    <property type="match status" value="1"/>
</dbReference>
<name>A0ABS7G3M3_9ACTN</name>
<evidence type="ECO:0000259" key="2">
    <source>
        <dbReference type="Pfam" id="PF26449"/>
    </source>
</evidence>